<dbReference type="AlphaFoldDB" id="A0AAV7RGU5"/>
<keyword evidence="2" id="KW-1185">Reference proteome</keyword>
<evidence type="ECO:0000313" key="1">
    <source>
        <dbReference type="EMBL" id="KAJ1150133.1"/>
    </source>
</evidence>
<accession>A0AAV7RGU5</accession>
<gene>
    <name evidence="1" type="ORF">NDU88_002931</name>
</gene>
<organism evidence="1 2">
    <name type="scientific">Pleurodeles waltl</name>
    <name type="common">Iberian ribbed newt</name>
    <dbReference type="NCBI Taxonomy" id="8319"/>
    <lineage>
        <taxon>Eukaryota</taxon>
        <taxon>Metazoa</taxon>
        <taxon>Chordata</taxon>
        <taxon>Craniata</taxon>
        <taxon>Vertebrata</taxon>
        <taxon>Euteleostomi</taxon>
        <taxon>Amphibia</taxon>
        <taxon>Batrachia</taxon>
        <taxon>Caudata</taxon>
        <taxon>Salamandroidea</taxon>
        <taxon>Salamandridae</taxon>
        <taxon>Pleurodelinae</taxon>
        <taxon>Pleurodeles</taxon>
    </lineage>
</organism>
<evidence type="ECO:0000313" key="2">
    <source>
        <dbReference type="Proteomes" id="UP001066276"/>
    </source>
</evidence>
<sequence>MTIEEPSQAEILAAIQGSRVALEGTKETVAVEVNLLRADLRKVSAKVKVVGDSIMELQTEQPEEVWRWLEMWDKTAPDSLAGTGGVAHRASRADGPDWRIRGAGLSEDAVARGLAEDPALRIEIQ</sequence>
<proteinExistence type="predicted"/>
<comment type="caution">
    <text evidence="1">The sequence shown here is derived from an EMBL/GenBank/DDBJ whole genome shotgun (WGS) entry which is preliminary data.</text>
</comment>
<protein>
    <submittedName>
        <fullName evidence="1">Uncharacterized protein</fullName>
    </submittedName>
</protein>
<dbReference type="EMBL" id="JANPWB010000009">
    <property type="protein sequence ID" value="KAJ1150133.1"/>
    <property type="molecule type" value="Genomic_DNA"/>
</dbReference>
<name>A0AAV7RGU5_PLEWA</name>
<reference evidence="1" key="1">
    <citation type="journal article" date="2022" name="bioRxiv">
        <title>Sequencing and chromosome-scale assembly of the giantPleurodeles waltlgenome.</title>
        <authorList>
            <person name="Brown T."/>
            <person name="Elewa A."/>
            <person name="Iarovenko S."/>
            <person name="Subramanian E."/>
            <person name="Araus A.J."/>
            <person name="Petzold A."/>
            <person name="Susuki M."/>
            <person name="Suzuki K.-i.T."/>
            <person name="Hayashi T."/>
            <person name="Toyoda A."/>
            <person name="Oliveira C."/>
            <person name="Osipova E."/>
            <person name="Leigh N.D."/>
            <person name="Simon A."/>
            <person name="Yun M.H."/>
        </authorList>
    </citation>
    <scope>NUCLEOTIDE SEQUENCE</scope>
    <source>
        <strain evidence="1">20211129_DDA</strain>
        <tissue evidence="1">Liver</tissue>
    </source>
</reference>
<dbReference type="Proteomes" id="UP001066276">
    <property type="component" value="Chromosome 5"/>
</dbReference>